<name>A0A8T1W2U9_9STRA</name>
<sequence>MGGFSSHDLRAYQTDGEAASDTDYRGSLRMLTDMLTRQHAVKKHRGKLLVLGLDGAGKSTLVNHLSRISIGDDLTLYTAKGLELPSYLYPDPTKVLQTASYRVDSSDKYLQLVDPPGRRTCRPKWYSATGDSSVFGGSSNNLNNLAPTAVTTTFQTTLPIVAVLFIVDAADPTRFPIVSTELVRFLKHKSKHKAFMNAQLFLVFNKTDRFMPPLPAETPEEPQSKEYQQLLNNHKQHQRAAMRDARRELRKCVDYELKMDRRRHPVTRSSTTLSSASSSKSKSPLLFTASAAVAAELEPPDNQTRRNSHSSGTPTASNSPAVSVLFTNVVECCAQDRDSVRALRSWLKEELTKAPASA</sequence>
<evidence type="ECO:0008006" key="4">
    <source>
        <dbReference type="Google" id="ProtNLM"/>
    </source>
</evidence>
<feature type="region of interest" description="Disordered" evidence="1">
    <location>
        <begin position="296"/>
        <end position="319"/>
    </location>
</feature>
<comment type="caution">
    <text evidence="2">The sequence shown here is derived from an EMBL/GenBank/DDBJ whole genome shotgun (WGS) entry which is preliminary data.</text>
</comment>
<evidence type="ECO:0000313" key="2">
    <source>
        <dbReference type="EMBL" id="KAG7387947.1"/>
    </source>
</evidence>
<feature type="compositionally biased region" description="Polar residues" evidence="1">
    <location>
        <begin position="309"/>
        <end position="319"/>
    </location>
</feature>
<evidence type="ECO:0000256" key="1">
    <source>
        <dbReference type="SAM" id="MobiDB-lite"/>
    </source>
</evidence>
<proteinExistence type="predicted"/>
<accession>A0A8T1W2U9</accession>
<protein>
    <recommendedName>
        <fullName evidence="4">G domain-containing protein</fullName>
    </recommendedName>
</protein>
<keyword evidence="3" id="KW-1185">Reference proteome</keyword>
<dbReference type="AlphaFoldDB" id="A0A8T1W2U9"/>
<dbReference type="Proteomes" id="UP000694044">
    <property type="component" value="Unassembled WGS sequence"/>
</dbReference>
<dbReference type="EMBL" id="JAGDFM010000069">
    <property type="protein sequence ID" value="KAG7387947.1"/>
    <property type="molecule type" value="Genomic_DNA"/>
</dbReference>
<evidence type="ECO:0000313" key="3">
    <source>
        <dbReference type="Proteomes" id="UP000694044"/>
    </source>
</evidence>
<organism evidence="2 3">
    <name type="scientific">Phytophthora pseudosyringae</name>
    <dbReference type="NCBI Taxonomy" id="221518"/>
    <lineage>
        <taxon>Eukaryota</taxon>
        <taxon>Sar</taxon>
        <taxon>Stramenopiles</taxon>
        <taxon>Oomycota</taxon>
        <taxon>Peronosporomycetes</taxon>
        <taxon>Peronosporales</taxon>
        <taxon>Peronosporaceae</taxon>
        <taxon>Phytophthora</taxon>
    </lineage>
</organism>
<gene>
    <name evidence="2" type="ORF">PHYPSEUDO_013345</name>
</gene>
<dbReference type="OrthoDB" id="73187at2759"/>
<reference evidence="2" key="1">
    <citation type="submission" date="2021-02" db="EMBL/GenBank/DDBJ databases">
        <authorList>
            <person name="Palmer J.M."/>
        </authorList>
    </citation>
    <scope>NUCLEOTIDE SEQUENCE</scope>
    <source>
        <strain evidence="2">SCRP734</strain>
    </source>
</reference>